<dbReference type="Proteomes" id="UP000192042">
    <property type="component" value="Chromosome I"/>
</dbReference>
<keyword evidence="3" id="KW-1185">Reference proteome</keyword>
<feature type="chain" id="PRO_5013388890" evidence="1">
    <location>
        <begin position="23"/>
        <end position="113"/>
    </location>
</feature>
<proteinExistence type="predicted"/>
<evidence type="ECO:0000256" key="1">
    <source>
        <dbReference type="SAM" id="SignalP"/>
    </source>
</evidence>
<name>A0A1W1I478_9BACT</name>
<reference evidence="2 3" key="1">
    <citation type="submission" date="2017-03" db="EMBL/GenBank/DDBJ databases">
        <authorList>
            <person name="Afonso C.L."/>
            <person name="Miller P.J."/>
            <person name="Scott M.A."/>
            <person name="Spackman E."/>
            <person name="Goraichik I."/>
            <person name="Dimitrov K.M."/>
            <person name="Suarez D.L."/>
            <person name="Swayne D.E."/>
        </authorList>
    </citation>
    <scope>NUCLEOTIDE SEQUENCE [LARGE SCALE GENOMIC DNA]</scope>
    <source>
        <strain evidence="2">Genome sequencing of Nitrospira japonica strain NJ11</strain>
    </source>
</reference>
<dbReference type="STRING" id="1325564.NSJP_1655"/>
<dbReference type="EMBL" id="LT828648">
    <property type="protein sequence ID" value="SLM47827.1"/>
    <property type="molecule type" value="Genomic_DNA"/>
</dbReference>
<sequence>MQILVVFWLVAGLLLTRTTVLAQDATIERVLRTQVFNKTFEGFEYYHVTIEEDQPQADGSREVIAVASGKFLNNTVRLKALFLIVDEQVIGGQILDNTGLPPCLAPGESRSSL</sequence>
<evidence type="ECO:0000313" key="3">
    <source>
        <dbReference type="Proteomes" id="UP000192042"/>
    </source>
</evidence>
<dbReference type="RefSeq" id="WP_080886300.1">
    <property type="nucleotide sequence ID" value="NZ_LT828648.1"/>
</dbReference>
<organism evidence="2 3">
    <name type="scientific">Nitrospira japonica</name>
    <dbReference type="NCBI Taxonomy" id="1325564"/>
    <lineage>
        <taxon>Bacteria</taxon>
        <taxon>Pseudomonadati</taxon>
        <taxon>Nitrospirota</taxon>
        <taxon>Nitrospiria</taxon>
        <taxon>Nitrospirales</taxon>
        <taxon>Nitrospiraceae</taxon>
        <taxon>Nitrospira</taxon>
    </lineage>
</organism>
<dbReference type="AlphaFoldDB" id="A0A1W1I478"/>
<keyword evidence="1" id="KW-0732">Signal</keyword>
<protein>
    <submittedName>
        <fullName evidence="2">Uncharacterized protein</fullName>
    </submittedName>
</protein>
<gene>
    <name evidence="2" type="ORF">NSJP_1655</name>
</gene>
<accession>A0A1W1I478</accession>
<evidence type="ECO:0000313" key="2">
    <source>
        <dbReference type="EMBL" id="SLM47827.1"/>
    </source>
</evidence>
<dbReference type="KEGG" id="nja:NSJP_1655"/>
<feature type="signal peptide" evidence="1">
    <location>
        <begin position="1"/>
        <end position="22"/>
    </location>
</feature>
<dbReference type="OrthoDB" id="9804298at2"/>